<comment type="caution">
    <text evidence="1">The sequence shown here is derived from an EMBL/GenBank/DDBJ whole genome shotgun (WGS) entry which is preliminary data.</text>
</comment>
<name>A0ABV6DVF5_9BACL</name>
<dbReference type="Proteomes" id="UP001589776">
    <property type="component" value="Unassembled WGS sequence"/>
</dbReference>
<sequence>MNNERTHYRPGGRQPFFFYALFGPSFADLQVTEHRHRVTGIPGGIQFLTYDIRRDSETMTLYYSNQLGELLREKGDELFRRVALSPACLVIVGEVSEDTGSLEYFRNMIGIVQAAVEQGAVAVLDAQTLRWYSAEEWSETFFAQSAIRPLDQTALLVTKEGEDVYKLHTRGMRKFGRPDLSIRQVPESGIPYATSLVNRLIELQADGERLQAASFVTWRETDWSLVGTYNGDVANPEFNNESVEYDYNPAWGKLDRNAEGAGWQ</sequence>
<proteinExistence type="predicted"/>
<evidence type="ECO:0000313" key="1">
    <source>
        <dbReference type="EMBL" id="MFC0216632.1"/>
    </source>
</evidence>
<evidence type="ECO:0000313" key="2">
    <source>
        <dbReference type="Proteomes" id="UP001589776"/>
    </source>
</evidence>
<reference evidence="1 2" key="1">
    <citation type="submission" date="2024-09" db="EMBL/GenBank/DDBJ databases">
        <authorList>
            <person name="Sun Q."/>
            <person name="Mori K."/>
        </authorList>
    </citation>
    <scope>NUCLEOTIDE SEQUENCE [LARGE SCALE GENOMIC DNA]</scope>
    <source>
        <strain evidence="1 2">CCM 7759</strain>
    </source>
</reference>
<keyword evidence="2" id="KW-1185">Reference proteome</keyword>
<protein>
    <submittedName>
        <fullName evidence="1">Uncharacterized protein</fullName>
    </submittedName>
</protein>
<dbReference type="EMBL" id="JBHLWN010000124">
    <property type="protein sequence ID" value="MFC0216632.1"/>
    <property type="molecule type" value="Genomic_DNA"/>
</dbReference>
<accession>A0ABV6DVF5</accession>
<dbReference type="RefSeq" id="WP_377475011.1">
    <property type="nucleotide sequence ID" value="NZ_JBHLWN010000124.1"/>
</dbReference>
<gene>
    <name evidence="1" type="ORF">ACFFK0_29985</name>
</gene>
<organism evidence="1 2">
    <name type="scientific">Paenibacillus chartarius</name>
    <dbReference type="NCBI Taxonomy" id="747481"/>
    <lineage>
        <taxon>Bacteria</taxon>
        <taxon>Bacillati</taxon>
        <taxon>Bacillota</taxon>
        <taxon>Bacilli</taxon>
        <taxon>Bacillales</taxon>
        <taxon>Paenibacillaceae</taxon>
        <taxon>Paenibacillus</taxon>
    </lineage>
</organism>